<evidence type="ECO:0000259" key="4">
    <source>
        <dbReference type="PROSITE" id="PS51350"/>
    </source>
</evidence>
<evidence type="ECO:0000313" key="5">
    <source>
        <dbReference type="EMBL" id="HIQ60172.1"/>
    </source>
</evidence>
<dbReference type="Pfam" id="PF00381">
    <property type="entry name" value="PTS-HPr"/>
    <property type="match status" value="1"/>
</dbReference>
<comment type="caution">
    <text evidence="5">The sequence shown here is derived from an EMBL/GenBank/DDBJ whole genome shotgun (WGS) entry which is preliminary data.</text>
</comment>
<feature type="domain" description="HPr" evidence="4">
    <location>
        <begin position="1"/>
        <end position="86"/>
    </location>
</feature>
<organism evidence="5 6">
    <name type="scientific">Candidatus Enterenecus faecium</name>
    <dbReference type="NCBI Taxonomy" id="2840780"/>
    <lineage>
        <taxon>Bacteria</taxon>
        <taxon>Bacillati</taxon>
        <taxon>Bacillota</taxon>
        <taxon>Clostridia</taxon>
        <taxon>Eubacteriales</taxon>
        <taxon>Candidatus Enterenecus</taxon>
    </lineage>
</organism>
<dbReference type="SUPFAM" id="SSF55594">
    <property type="entry name" value="HPr-like"/>
    <property type="match status" value="1"/>
</dbReference>
<dbReference type="PRINTS" id="PR00107">
    <property type="entry name" value="PHOSPHOCPHPR"/>
</dbReference>
<dbReference type="NCBIfam" id="TIGR01003">
    <property type="entry name" value="PTS_HPr_family"/>
    <property type="match status" value="1"/>
</dbReference>
<reference evidence="5" key="2">
    <citation type="journal article" date="2021" name="PeerJ">
        <title>Extensive microbial diversity within the chicken gut microbiome revealed by metagenomics and culture.</title>
        <authorList>
            <person name="Gilroy R."/>
            <person name="Ravi A."/>
            <person name="Getino M."/>
            <person name="Pursley I."/>
            <person name="Horton D.L."/>
            <person name="Alikhan N.F."/>
            <person name="Baker D."/>
            <person name="Gharbi K."/>
            <person name="Hall N."/>
            <person name="Watson M."/>
            <person name="Adriaenssens E.M."/>
            <person name="Foster-Nyarko E."/>
            <person name="Jarju S."/>
            <person name="Secka A."/>
            <person name="Antonio M."/>
            <person name="Oren A."/>
            <person name="Chaudhuri R.R."/>
            <person name="La Ragione R."/>
            <person name="Hildebrand F."/>
            <person name="Pallen M.J."/>
        </authorList>
    </citation>
    <scope>NUCLEOTIDE SEQUENCE</scope>
    <source>
        <strain evidence="5">ChiGjej2B2-12916</strain>
    </source>
</reference>
<dbReference type="Gene3D" id="3.30.1340.10">
    <property type="entry name" value="HPr-like"/>
    <property type="match status" value="1"/>
</dbReference>
<name>A0A9D1CG44_9FIRM</name>
<protein>
    <submittedName>
        <fullName evidence="5">HPr family phosphocarrier protein</fullName>
    </submittedName>
</protein>
<dbReference type="GO" id="GO:0009401">
    <property type="term" value="P:phosphoenolpyruvate-dependent sugar phosphotransferase system"/>
    <property type="evidence" value="ECO:0007669"/>
    <property type="project" value="UniProtKB-KW"/>
</dbReference>
<dbReference type="Proteomes" id="UP000886879">
    <property type="component" value="Unassembled WGS sequence"/>
</dbReference>
<dbReference type="PROSITE" id="PS51350">
    <property type="entry name" value="PTS_HPR_DOM"/>
    <property type="match status" value="1"/>
</dbReference>
<comment type="subcellular location">
    <subcellularLocation>
        <location evidence="1">Cytoplasm</location>
    </subcellularLocation>
</comment>
<evidence type="ECO:0000256" key="1">
    <source>
        <dbReference type="ARBA" id="ARBA00004496"/>
    </source>
</evidence>
<evidence type="ECO:0000256" key="2">
    <source>
        <dbReference type="ARBA" id="ARBA00022490"/>
    </source>
</evidence>
<sequence length="86" mass="8940">MTTFTYVIQDPLGIHARPAGQLAKTAATFADCDIKVSANGQTADAKRIMGLMKLGAKQGHTLTITCEGGDEAAAAAGMEAFLKENL</sequence>
<keyword evidence="2" id="KW-0963">Cytoplasm</keyword>
<gene>
    <name evidence="5" type="ORF">IAD31_01020</name>
</gene>
<reference evidence="5" key="1">
    <citation type="submission" date="2020-10" db="EMBL/GenBank/DDBJ databases">
        <authorList>
            <person name="Gilroy R."/>
        </authorList>
    </citation>
    <scope>NUCLEOTIDE SEQUENCE</scope>
    <source>
        <strain evidence="5">ChiGjej2B2-12916</strain>
    </source>
</reference>
<dbReference type="EMBL" id="DVFO01000009">
    <property type="protein sequence ID" value="HIQ60172.1"/>
    <property type="molecule type" value="Genomic_DNA"/>
</dbReference>
<dbReference type="InterPro" id="IPR050399">
    <property type="entry name" value="HPr"/>
</dbReference>
<dbReference type="PANTHER" id="PTHR33705:SF2">
    <property type="entry name" value="PHOSPHOCARRIER PROTEIN NPR"/>
    <property type="match status" value="1"/>
</dbReference>
<dbReference type="InterPro" id="IPR000032">
    <property type="entry name" value="HPr-like"/>
</dbReference>
<evidence type="ECO:0000313" key="6">
    <source>
        <dbReference type="Proteomes" id="UP000886879"/>
    </source>
</evidence>
<dbReference type="PANTHER" id="PTHR33705">
    <property type="entry name" value="PHOSPHOCARRIER PROTEIN HPR"/>
    <property type="match status" value="1"/>
</dbReference>
<dbReference type="InterPro" id="IPR035895">
    <property type="entry name" value="HPr-like_sf"/>
</dbReference>
<dbReference type="AlphaFoldDB" id="A0A9D1CG44"/>
<accession>A0A9D1CG44</accession>
<proteinExistence type="predicted"/>
<dbReference type="GO" id="GO:0005737">
    <property type="term" value="C:cytoplasm"/>
    <property type="evidence" value="ECO:0007669"/>
    <property type="project" value="UniProtKB-SubCell"/>
</dbReference>
<dbReference type="CDD" id="cd00367">
    <property type="entry name" value="PTS-HPr_like"/>
    <property type="match status" value="1"/>
</dbReference>
<evidence type="ECO:0000256" key="3">
    <source>
        <dbReference type="ARBA" id="ARBA00022683"/>
    </source>
</evidence>
<keyword evidence="3" id="KW-0598">Phosphotransferase system</keyword>